<dbReference type="PANTHER" id="PTHR21310">
    <property type="entry name" value="AMINOGLYCOSIDE PHOSPHOTRANSFERASE-RELATED-RELATED"/>
    <property type="match status" value="1"/>
</dbReference>
<dbReference type="InterPro" id="IPR051678">
    <property type="entry name" value="AGP_Transferase"/>
</dbReference>
<reference evidence="2" key="1">
    <citation type="submission" date="2020-08" db="EMBL/GenBank/DDBJ databases">
        <title>Genome public.</title>
        <authorList>
            <person name="Liu C."/>
            <person name="Sun Q."/>
        </authorList>
    </citation>
    <scope>NUCLEOTIDE SEQUENCE</scope>
    <source>
        <strain evidence="2">BX22</strain>
    </source>
</reference>
<feature type="domain" description="Aminoglycoside phosphotransferase" evidence="1">
    <location>
        <begin position="26"/>
        <end position="220"/>
    </location>
</feature>
<dbReference type="Pfam" id="PF01636">
    <property type="entry name" value="APH"/>
    <property type="match status" value="1"/>
</dbReference>
<gene>
    <name evidence="2" type="ORF">H8S33_15725</name>
</gene>
<organism evidence="2 3">
    <name type="scientific">Ornithinibacillus hominis</name>
    <dbReference type="NCBI Taxonomy" id="2763055"/>
    <lineage>
        <taxon>Bacteria</taxon>
        <taxon>Bacillati</taxon>
        <taxon>Bacillota</taxon>
        <taxon>Bacilli</taxon>
        <taxon>Bacillales</taxon>
        <taxon>Bacillaceae</taxon>
        <taxon>Ornithinibacillus</taxon>
    </lineage>
</organism>
<proteinExistence type="predicted"/>
<evidence type="ECO:0000259" key="1">
    <source>
        <dbReference type="Pfam" id="PF01636"/>
    </source>
</evidence>
<dbReference type="AlphaFoldDB" id="A0A923L8C2"/>
<dbReference type="SUPFAM" id="SSF56112">
    <property type="entry name" value="Protein kinase-like (PK-like)"/>
    <property type="match status" value="1"/>
</dbReference>
<evidence type="ECO:0000313" key="2">
    <source>
        <dbReference type="EMBL" id="MBC5638246.1"/>
    </source>
</evidence>
<protein>
    <submittedName>
        <fullName evidence="2">Phosphotransferase</fullName>
    </submittedName>
</protein>
<name>A0A923L8C2_9BACI</name>
<dbReference type="Gene3D" id="3.30.200.20">
    <property type="entry name" value="Phosphorylase Kinase, domain 1"/>
    <property type="match status" value="1"/>
</dbReference>
<keyword evidence="3" id="KW-1185">Reference proteome</keyword>
<sequence length="256" mass="29163">MDNQLKKEIEAVVGKLNSITLLPNQGCTSSVQQITTGRNKFLLKTSYKEKYREWLKSEAEVLKKLASHTEIPVPTYYGYIEEADRSHLIMSFEAGMTLTSALKIADTTTEKKALMKGFGELLQKLHETKPIDLFNHRGDWLDNQLVMAERYLEMGEADGNAELLNKLKSTKPIPVNQTIIHGDCTADNVLVVDGKVQMFIDVAGVTIGDPRYDESLAISRFIDNEVLIKSFYEGYTRYKVSKEEYSYFDEGLYEFF</sequence>
<evidence type="ECO:0000313" key="3">
    <source>
        <dbReference type="Proteomes" id="UP000637359"/>
    </source>
</evidence>
<dbReference type="Proteomes" id="UP000637359">
    <property type="component" value="Unassembled WGS sequence"/>
</dbReference>
<dbReference type="InterPro" id="IPR002575">
    <property type="entry name" value="Aminoglycoside_PTrfase"/>
</dbReference>
<comment type="caution">
    <text evidence="2">The sequence shown here is derived from an EMBL/GenBank/DDBJ whole genome shotgun (WGS) entry which is preliminary data.</text>
</comment>
<dbReference type="InterPro" id="IPR011009">
    <property type="entry name" value="Kinase-like_dom_sf"/>
</dbReference>
<dbReference type="RefSeq" id="WP_186870953.1">
    <property type="nucleotide sequence ID" value="NZ_JACOOL010000013.1"/>
</dbReference>
<dbReference type="Gene3D" id="3.90.1200.10">
    <property type="match status" value="1"/>
</dbReference>
<dbReference type="EMBL" id="JACOOL010000013">
    <property type="protein sequence ID" value="MBC5638246.1"/>
    <property type="molecule type" value="Genomic_DNA"/>
</dbReference>
<accession>A0A923L8C2</accession>